<feature type="region of interest" description="Disordered" evidence="1">
    <location>
        <begin position="1"/>
        <end position="68"/>
    </location>
</feature>
<reference evidence="2 3" key="1">
    <citation type="submission" date="2020-12" db="EMBL/GenBank/DDBJ databases">
        <title>Revised draft genomes of Rhodomicrobium vannielii ATCC 17100 and Rhodomicrobium udaipurense JA643.</title>
        <authorList>
            <person name="Conners E.M."/>
            <person name="Davenport E.J."/>
            <person name="Bose A."/>
        </authorList>
    </citation>
    <scope>NUCLEOTIDE SEQUENCE [LARGE SCALE GENOMIC DNA]</scope>
    <source>
        <strain evidence="2 3">JA643</strain>
    </source>
</reference>
<dbReference type="Proteomes" id="UP000623250">
    <property type="component" value="Unassembled WGS sequence"/>
</dbReference>
<keyword evidence="3" id="KW-1185">Reference proteome</keyword>
<feature type="compositionally biased region" description="Low complexity" evidence="1">
    <location>
        <begin position="55"/>
        <end position="68"/>
    </location>
</feature>
<dbReference type="AlphaFoldDB" id="A0A8I1G988"/>
<evidence type="ECO:0000256" key="1">
    <source>
        <dbReference type="SAM" id="MobiDB-lite"/>
    </source>
</evidence>
<protein>
    <recommendedName>
        <fullName evidence="4">YtxH domain-containing protein</fullName>
    </recommendedName>
</protein>
<evidence type="ECO:0000313" key="3">
    <source>
        <dbReference type="Proteomes" id="UP000623250"/>
    </source>
</evidence>
<accession>A0A8I1G988</accession>
<sequence length="184" mass="19812">MSDHNNENKTYNAQGPNAAQAPQGWYPGYPAPGYGAPYGHPGWGPAPQGQPQPQEPATQPQAPAWYGPAPAYGPHPWYGHHHHPHFAPYGYGYGPQAAPQQEAPAQQKTNGGFFSSGFDIHNDALVKGVVIGAGLTYLLTNETVQKNLIGAAVKLWSTLQGGVEEVKERFRDAEAEIHTGDNHQ</sequence>
<evidence type="ECO:0000313" key="2">
    <source>
        <dbReference type="EMBL" id="MBJ7542882.1"/>
    </source>
</evidence>
<gene>
    <name evidence="2" type="ORF">JDN41_04850</name>
</gene>
<feature type="compositionally biased region" description="Low complexity" evidence="1">
    <location>
        <begin position="12"/>
        <end position="47"/>
    </location>
</feature>
<name>A0A8I1G988_9HYPH</name>
<evidence type="ECO:0008006" key="4">
    <source>
        <dbReference type="Google" id="ProtNLM"/>
    </source>
</evidence>
<dbReference type="RefSeq" id="WP_052037320.1">
    <property type="nucleotide sequence ID" value="NZ_JAEMUK010000008.1"/>
</dbReference>
<comment type="caution">
    <text evidence="2">The sequence shown here is derived from an EMBL/GenBank/DDBJ whole genome shotgun (WGS) entry which is preliminary data.</text>
</comment>
<proteinExistence type="predicted"/>
<dbReference type="EMBL" id="JAEMUK010000008">
    <property type="protein sequence ID" value="MBJ7542882.1"/>
    <property type="molecule type" value="Genomic_DNA"/>
</dbReference>
<organism evidence="2 3">
    <name type="scientific">Rhodomicrobium udaipurense</name>
    <dbReference type="NCBI Taxonomy" id="1202716"/>
    <lineage>
        <taxon>Bacteria</taxon>
        <taxon>Pseudomonadati</taxon>
        <taxon>Pseudomonadota</taxon>
        <taxon>Alphaproteobacteria</taxon>
        <taxon>Hyphomicrobiales</taxon>
        <taxon>Hyphomicrobiaceae</taxon>
        <taxon>Rhodomicrobium</taxon>
    </lineage>
</organism>